<proteinExistence type="predicted"/>
<name>A0ABP5CSL1_9MICO</name>
<accession>A0ABP5CSL1</accession>
<dbReference type="InterPro" id="IPR006531">
    <property type="entry name" value="Gp5/Vgr_OB"/>
</dbReference>
<dbReference type="Pfam" id="PF04717">
    <property type="entry name" value="Phage_base_V"/>
    <property type="match status" value="1"/>
</dbReference>
<dbReference type="RefSeq" id="WP_344096819.1">
    <property type="nucleotide sequence ID" value="NZ_BAAAOG010000009.1"/>
</dbReference>
<feature type="domain" description="Gp5/Type VI secretion system Vgr protein OB-fold" evidence="1">
    <location>
        <begin position="5"/>
        <end position="71"/>
    </location>
</feature>
<protein>
    <recommendedName>
        <fullName evidence="1">Gp5/Type VI secretion system Vgr protein OB-fold domain-containing protein</fullName>
    </recommendedName>
</protein>
<evidence type="ECO:0000313" key="3">
    <source>
        <dbReference type="Proteomes" id="UP001499933"/>
    </source>
</evidence>
<evidence type="ECO:0000259" key="1">
    <source>
        <dbReference type="Pfam" id="PF04717"/>
    </source>
</evidence>
<organism evidence="2 3">
    <name type="scientific">Microbacterium deminutum</name>
    <dbReference type="NCBI Taxonomy" id="344164"/>
    <lineage>
        <taxon>Bacteria</taxon>
        <taxon>Bacillati</taxon>
        <taxon>Actinomycetota</taxon>
        <taxon>Actinomycetes</taxon>
        <taxon>Micrococcales</taxon>
        <taxon>Microbacteriaceae</taxon>
        <taxon>Microbacterium</taxon>
    </lineage>
</organism>
<keyword evidence="3" id="KW-1185">Reference proteome</keyword>
<evidence type="ECO:0000313" key="2">
    <source>
        <dbReference type="EMBL" id="GAA1967678.1"/>
    </source>
</evidence>
<gene>
    <name evidence="2" type="ORF">GCM10009776_33400</name>
</gene>
<sequence length="77" mass="7989">MSIHRGTVIDVVDPAGLGRLSVEIPAVGVEPMWAPVVIPFGVDGFQPPEIGIGVWVAFEADDSTAPVVLGVIPQQAT</sequence>
<reference evidence="3" key="1">
    <citation type="journal article" date="2019" name="Int. J. Syst. Evol. Microbiol.">
        <title>The Global Catalogue of Microorganisms (GCM) 10K type strain sequencing project: providing services to taxonomists for standard genome sequencing and annotation.</title>
        <authorList>
            <consortium name="The Broad Institute Genomics Platform"/>
            <consortium name="The Broad Institute Genome Sequencing Center for Infectious Disease"/>
            <person name="Wu L."/>
            <person name="Ma J."/>
        </authorList>
    </citation>
    <scope>NUCLEOTIDE SEQUENCE [LARGE SCALE GENOMIC DNA]</scope>
    <source>
        <strain evidence="3">JCM 14901</strain>
    </source>
</reference>
<dbReference type="Proteomes" id="UP001499933">
    <property type="component" value="Unassembled WGS sequence"/>
</dbReference>
<dbReference type="SUPFAM" id="SSF69255">
    <property type="entry name" value="gp5 N-terminal domain-like"/>
    <property type="match status" value="1"/>
</dbReference>
<comment type="caution">
    <text evidence="2">The sequence shown here is derived from an EMBL/GenBank/DDBJ whole genome shotgun (WGS) entry which is preliminary data.</text>
</comment>
<dbReference type="EMBL" id="BAAAOG010000009">
    <property type="protein sequence ID" value="GAA1967678.1"/>
    <property type="molecule type" value="Genomic_DNA"/>
</dbReference>